<evidence type="ECO:0000256" key="1">
    <source>
        <dbReference type="PROSITE-ProRule" id="PRU00042"/>
    </source>
</evidence>
<dbReference type="Pfam" id="PF00096">
    <property type="entry name" value="zf-C2H2"/>
    <property type="match status" value="2"/>
</dbReference>
<dbReference type="SUPFAM" id="SSF57667">
    <property type="entry name" value="beta-beta-alpha zinc fingers"/>
    <property type="match status" value="1"/>
</dbReference>
<dbReference type="OrthoDB" id="2687452at2759"/>
<keyword evidence="1" id="KW-0862">Zinc</keyword>
<evidence type="ECO:0000313" key="4">
    <source>
        <dbReference type="Proteomes" id="UP001140560"/>
    </source>
</evidence>
<dbReference type="Proteomes" id="UP001140560">
    <property type="component" value="Unassembled WGS sequence"/>
</dbReference>
<sequence length="288" mass="31392">MNFYASHPRHLHHVVTVLISAPLSHPSTDQWSSALPWNGISGYDLVGDPVSALDHLYANTWSNSLSSVHHQYGTTSFDAGLQRTSPSNTGAGLHGFQQLAAGIDQSTAQGMVVDLAQYGATPMVPLNDNSGFNDYAGSATAMTPDIAQAILSYPSGYGAELSTSPNNHFRFNNFLNYATGAVQNMAQDMTPYPSQYQAIMPATNHFQPNHAIPPVVTQAAINAQTRAGDALHCPEGCPATFARPADYRRHMKKHKPHAFPCLKIDCGKTFSRKDKLRDHMRQGHKFTM</sequence>
<organism evidence="3 4">
    <name type="scientific">Neocucurbitaria cava</name>
    <dbReference type="NCBI Taxonomy" id="798079"/>
    <lineage>
        <taxon>Eukaryota</taxon>
        <taxon>Fungi</taxon>
        <taxon>Dikarya</taxon>
        <taxon>Ascomycota</taxon>
        <taxon>Pezizomycotina</taxon>
        <taxon>Dothideomycetes</taxon>
        <taxon>Pleosporomycetidae</taxon>
        <taxon>Pleosporales</taxon>
        <taxon>Pleosporineae</taxon>
        <taxon>Cucurbitariaceae</taxon>
        <taxon>Neocucurbitaria</taxon>
    </lineage>
</organism>
<proteinExistence type="predicted"/>
<dbReference type="GO" id="GO:0008270">
    <property type="term" value="F:zinc ion binding"/>
    <property type="evidence" value="ECO:0007669"/>
    <property type="project" value="UniProtKB-KW"/>
</dbReference>
<keyword evidence="1" id="KW-0479">Metal-binding</keyword>
<dbReference type="Gene3D" id="3.30.160.60">
    <property type="entry name" value="Classic Zinc Finger"/>
    <property type="match status" value="1"/>
</dbReference>
<protein>
    <recommendedName>
        <fullName evidence="2">C2H2-type domain-containing protein</fullName>
    </recommendedName>
</protein>
<accession>A0A9W8Y1V3</accession>
<dbReference type="SMART" id="SM00355">
    <property type="entry name" value="ZnF_C2H2"/>
    <property type="match status" value="2"/>
</dbReference>
<dbReference type="InterPro" id="IPR036236">
    <property type="entry name" value="Znf_C2H2_sf"/>
</dbReference>
<keyword evidence="1" id="KW-0863">Zinc-finger</keyword>
<keyword evidence="4" id="KW-1185">Reference proteome</keyword>
<dbReference type="EMBL" id="JAPEUY010000017">
    <property type="protein sequence ID" value="KAJ4364386.1"/>
    <property type="molecule type" value="Genomic_DNA"/>
</dbReference>
<dbReference type="InterPro" id="IPR013087">
    <property type="entry name" value="Znf_C2H2_type"/>
</dbReference>
<comment type="caution">
    <text evidence="3">The sequence shown here is derived from an EMBL/GenBank/DDBJ whole genome shotgun (WGS) entry which is preliminary data.</text>
</comment>
<reference evidence="3" key="1">
    <citation type="submission" date="2022-10" db="EMBL/GenBank/DDBJ databases">
        <title>Tapping the CABI collections for fungal endophytes: first genome assemblies for Collariella, Neodidymelliopsis, Ascochyta clinopodiicola, Didymella pomorum, Didymosphaeria variabile, Neocosmospora piperis and Neocucurbitaria cava.</title>
        <authorList>
            <person name="Hill R."/>
        </authorList>
    </citation>
    <scope>NUCLEOTIDE SEQUENCE</scope>
    <source>
        <strain evidence="3">IMI 356814</strain>
    </source>
</reference>
<dbReference type="PROSITE" id="PS50157">
    <property type="entry name" value="ZINC_FINGER_C2H2_2"/>
    <property type="match status" value="1"/>
</dbReference>
<gene>
    <name evidence="3" type="ORF">N0V83_008979</name>
</gene>
<evidence type="ECO:0000259" key="2">
    <source>
        <dbReference type="PROSITE" id="PS50157"/>
    </source>
</evidence>
<evidence type="ECO:0000313" key="3">
    <source>
        <dbReference type="EMBL" id="KAJ4364386.1"/>
    </source>
</evidence>
<dbReference type="PROSITE" id="PS00028">
    <property type="entry name" value="ZINC_FINGER_C2H2_1"/>
    <property type="match status" value="1"/>
</dbReference>
<dbReference type="AlphaFoldDB" id="A0A9W8Y1V3"/>
<feature type="domain" description="C2H2-type" evidence="2">
    <location>
        <begin position="259"/>
        <end position="284"/>
    </location>
</feature>
<name>A0A9W8Y1V3_9PLEO</name>